<feature type="domain" description="S1 motif" evidence="4">
    <location>
        <begin position="459"/>
        <end position="534"/>
    </location>
</feature>
<feature type="compositionally biased region" description="Basic and acidic residues" evidence="3">
    <location>
        <begin position="1071"/>
        <end position="1085"/>
    </location>
</feature>
<dbReference type="SMART" id="SM00316">
    <property type="entry name" value="S1"/>
    <property type="match status" value="9"/>
</dbReference>
<gene>
    <name evidence="5" type="primary">PDCD11</name>
    <name evidence="5" type="ORF">DERP_006962</name>
</gene>
<accession>A0ABQ8JTZ1</accession>
<feature type="compositionally biased region" description="Basic and acidic residues" evidence="3">
    <location>
        <begin position="59"/>
        <end position="68"/>
    </location>
</feature>
<evidence type="ECO:0000259" key="4">
    <source>
        <dbReference type="PROSITE" id="PS50126"/>
    </source>
</evidence>
<dbReference type="InterPro" id="IPR045209">
    <property type="entry name" value="Rrp5"/>
</dbReference>
<dbReference type="SUPFAM" id="SSF48452">
    <property type="entry name" value="TPR-like"/>
    <property type="match status" value="2"/>
</dbReference>
<dbReference type="Proteomes" id="UP000887458">
    <property type="component" value="Unassembled WGS sequence"/>
</dbReference>
<feature type="domain" description="S1 motif" evidence="4">
    <location>
        <begin position="195"/>
        <end position="259"/>
    </location>
</feature>
<proteinExistence type="predicted"/>
<dbReference type="EMBL" id="NJHN03000012">
    <property type="protein sequence ID" value="KAH9426022.1"/>
    <property type="molecule type" value="Genomic_DNA"/>
</dbReference>
<evidence type="ECO:0000313" key="5">
    <source>
        <dbReference type="EMBL" id="KAH9426022.1"/>
    </source>
</evidence>
<feature type="domain" description="S1 motif" evidence="4">
    <location>
        <begin position="282"/>
        <end position="350"/>
    </location>
</feature>
<comment type="subcellular location">
    <subcellularLocation>
        <location evidence="1">Nucleus</location>
        <location evidence="1">Nucleolus</location>
    </subcellularLocation>
</comment>
<name>A0ABQ8JTZ1_DERPT</name>
<dbReference type="PANTHER" id="PTHR23270">
    <property type="entry name" value="PROGRAMMED CELL DEATH PROTEIN 11 PRE-RRNA PROCESSING PROTEIN RRP5"/>
    <property type="match status" value="1"/>
</dbReference>
<feature type="region of interest" description="Disordered" evidence="3">
    <location>
        <begin position="1122"/>
        <end position="1158"/>
    </location>
</feature>
<feature type="compositionally biased region" description="Basic and acidic residues" evidence="3">
    <location>
        <begin position="1144"/>
        <end position="1158"/>
    </location>
</feature>
<reference evidence="5 6" key="1">
    <citation type="journal article" date="2018" name="J. Allergy Clin. Immunol.">
        <title>High-quality assembly of Dermatophagoides pteronyssinus genome and transcriptome reveals a wide range of novel allergens.</title>
        <authorList>
            <person name="Liu X.Y."/>
            <person name="Yang K.Y."/>
            <person name="Wang M.Q."/>
            <person name="Kwok J.S."/>
            <person name="Zeng X."/>
            <person name="Yang Z."/>
            <person name="Xiao X.J."/>
            <person name="Lau C.P."/>
            <person name="Li Y."/>
            <person name="Huang Z.M."/>
            <person name="Ba J.G."/>
            <person name="Yim A.K."/>
            <person name="Ouyang C.Y."/>
            <person name="Ngai S.M."/>
            <person name="Chan T.F."/>
            <person name="Leung E.L."/>
            <person name="Liu L."/>
            <person name="Liu Z.G."/>
            <person name="Tsui S.K."/>
        </authorList>
    </citation>
    <scope>NUCLEOTIDE SEQUENCE [LARGE SCALE GENOMIC DNA]</scope>
    <source>
        <strain evidence="5">Derp</strain>
    </source>
</reference>
<feature type="compositionally biased region" description="Basic residues" evidence="3">
    <location>
        <begin position="36"/>
        <end position="58"/>
    </location>
</feature>
<dbReference type="Gene3D" id="1.25.40.10">
    <property type="entry name" value="Tetratricopeptide repeat domain"/>
    <property type="match status" value="2"/>
</dbReference>
<keyword evidence="2" id="KW-0698">rRNA processing</keyword>
<comment type="caution">
    <text evidence="5">The sequence shown here is derived from an EMBL/GenBank/DDBJ whole genome shotgun (WGS) entry which is preliminary data.</text>
</comment>
<dbReference type="Pfam" id="PF00575">
    <property type="entry name" value="S1"/>
    <property type="match status" value="2"/>
</dbReference>
<evidence type="ECO:0000313" key="6">
    <source>
        <dbReference type="Proteomes" id="UP000887458"/>
    </source>
</evidence>
<organism evidence="5 6">
    <name type="scientific">Dermatophagoides pteronyssinus</name>
    <name type="common">European house dust mite</name>
    <dbReference type="NCBI Taxonomy" id="6956"/>
    <lineage>
        <taxon>Eukaryota</taxon>
        <taxon>Metazoa</taxon>
        <taxon>Ecdysozoa</taxon>
        <taxon>Arthropoda</taxon>
        <taxon>Chelicerata</taxon>
        <taxon>Arachnida</taxon>
        <taxon>Acari</taxon>
        <taxon>Acariformes</taxon>
        <taxon>Sarcoptiformes</taxon>
        <taxon>Astigmata</taxon>
        <taxon>Psoroptidia</taxon>
        <taxon>Analgoidea</taxon>
        <taxon>Pyroglyphidae</taxon>
        <taxon>Dermatophagoidinae</taxon>
        <taxon>Dermatophagoides</taxon>
    </lineage>
</organism>
<feature type="compositionally biased region" description="Basic and acidic residues" evidence="3">
    <location>
        <begin position="1044"/>
        <end position="1053"/>
    </location>
</feature>
<dbReference type="InterPro" id="IPR012340">
    <property type="entry name" value="NA-bd_OB-fold"/>
</dbReference>
<evidence type="ECO:0000256" key="2">
    <source>
        <dbReference type="ARBA" id="ARBA00022552"/>
    </source>
</evidence>
<dbReference type="PROSITE" id="PS50126">
    <property type="entry name" value="S1"/>
    <property type="match status" value="4"/>
</dbReference>
<feature type="region of interest" description="Disordered" evidence="3">
    <location>
        <begin position="1044"/>
        <end position="1086"/>
    </location>
</feature>
<dbReference type="InterPro" id="IPR011990">
    <property type="entry name" value="TPR-like_helical_dom_sf"/>
</dbReference>
<reference evidence="5 6" key="2">
    <citation type="journal article" date="2022" name="Mol. Biol. Evol.">
        <title>Comparative Genomics Reveals Insights into the Divergent Evolution of Astigmatic Mites and Household Pest Adaptations.</title>
        <authorList>
            <person name="Xiong Q."/>
            <person name="Wan A.T."/>
            <person name="Liu X."/>
            <person name="Fung C.S."/>
            <person name="Xiao X."/>
            <person name="Malainual N."/>
            <person name="Hou J."/>
            <person name="Wang L."/>
            <person name="Wang M."/>
            <person name="Yang K.Y."/>
            <person name="Cui Y."/>
            <person name="Leung E.L."/>
            <person name="Nong W."/>
            <person name="Shin S.K."/>
            <person name="Au S.W."/>
            <person name="Jeong K.Y."/>
            <person name="Chew F.T."/>
            <person name="Hui J.H."/>
            <person name="Leung T.F."/>
            <person name="Tungtrongchitr A."/>
            <person name="Zhong N."/>
            <person name="Liu Z."/>
            <person name="Tsui S.K."/>
        </authorList>
    </citation>
    <scope>NUCLEOTIDE SEQUENCE [LARGE SCALE GENOMIC DNA]</scope>
    <source>
        <strain evidence="5">Derp</strain>
    </source>
</reference>
<dbReference type="PANTHER" id="PTHR23270:SF10">
    <property type="entry name" value="PROTEIN RRP5 HOMOLOG"/>
    <property type="match status" value="1"/>
</dbReference>
<feature type="compositionally biased region" description="Acidic residues" evidence="3">
    <location>
        <begin position="1122"/>
        <end position="1134"/>
    </location>
</feature>
<feature type="domain" description="S1 motif" evidence="4">
    <location>
        <begin position="555"/>
        <end position="624"/>
    </location>
</feature>
<protein>
    <submittedName>
        <fullName evidence="5">Protein RRP5</fullName>
    </submittedName>
</protein>
<sequence>MPLKEENFPRSKPSKHPTSIVPAYQPSIAEDEQLFKSRKRKTESKPVQPKKRSKKTVKKHETNEQNQENLKKTVIENLTLSRLIENTVILGCIQEITDFELKFSITGGIDVTVPITNISTSYSQLIESFANNENEDSVEIAKLASLFNLGQYFPIRILSKRICDKFGHAEVIGSINPKDVYHNFTSRTFQKLPSGYNLIAAVLSKEDHGYLMDIGIEDLKAFLPNEDLEQNNFTTLNIGQVIHCSVSTVNERSLTLTTDQTKGKKFCIEDDHQPGILFYSPGINTNAIITETFNHGIELGLPGGYKGFVPRFHVSDDLSVMPKQLKIGDTVQGHVMYVHPHTKQVCVSLKSKMKMKKIKNLIDSIRIGSIIDNAIVCSRSQNGGIIFRLPGNNYSIALKKNLFEPNEFDENNYDRLYRSGSSHRVRVKKFHLIDNLIEISLRKSFIDRKDLTIDDIDIGTIVEGVVKKFRPDGVYVKLGFGINGFIPNIHLTDTPTLNWEKIRTQFFPLKRQVQCRVLKLDQTTRIPKIALTAKKTLIKMNDEEMFKDFDKITARMSSTGVVCLITDKGILLEFFNRVRGFIPTKFLATYKIEYPDKVFRLGQLIKCTVISVNPTDQHMICSLIDIDETKQLKMNLQIKTKNDTYNSKLKVGQILKRMRIISKTPMKGFDLTDVQEKIQVFLPMAHLSDDTYISRILFGTYKIGDIIDELMVFSKDSANVVCVTMKPIFLNQNYPLIMNEQDVQLKSPFPAIVRNVTPTGVFFETTNAQYGVVRKKFLQDGFIEEPKKLDLCRGQTIFVNAIDVSSYELTESNDNYLKRFKFSMRLSDVWNKDSNESIEIFKSYLKQMECIRTSMKNMAENESIRLLSSYSIGEIITFIITEINDDHIKMDCSRTGNKHEPTVAGIAMKHESFADLTISQMGMAIVCDIDFDRKNLILFIQSSPGKLIRQVKNFQRSNLAKIKPNQTIKGTVIHVNPKYILTILGGHLPGLIAYVPARKHYNDLRHVEKLFTINYSYQFMIKHFDYNDNHIEILVSLHDQTKKPNEVHKESLKKSITQSINKSDEINENTEAVKNKSKNPEKHIENSTTTIDRFDWNVLDLSKLTNKRKFEELQTKSVDDFDFDIENDSDDESNNELNSKKHRNRDERNEEARKREIMLREKEQQLTDLDRKPKDEQDFEMAIVAKPNSSYIWIEYMAFMVERKEIEKAKEIGERALKKISFREEKEKLNIWTSLLNLENQYGDERSMQELIEKAVKFNDAKTIYNRVAIIYDESEHKDKAEMIYNFMIKKFYSDISTWISFLLFYMKNNQIEKGRKLFVKALASIEKRQHIDLISKFAQFEFCYGDYENGKTLFEKLLALYWERLDKWSIYIDMLIKYTLKDDDDDDHRNDSIEFIRNIFERLLTFKFSPHKMRFIFKKYYDFEMKYSCNNDDDLLERLKQKAAEYVEHGKIFSN</sequence>
<dbReference type="SUPFAM" id="SSF50249">
    <property type="entry name" value="Nucleic acid-binding proteins"/>
    <property type="match status" value="4"/>
</dbReference>
<dbReference type="InterPro" id="IPR003029">
    <property type="entry name" value="S1_domain"/>
</dbReference>
<keyword evidence="6" id="KW-1185">Reference proteome</keyword>
<dbReference type="InterPro" id="IPR003107">
    <property type="entry name" value="HAT"/>
</dbReference>
<feature type="region of interest" description="Disordered" evidence="3">
    <location>
        <begin position="1"/>
        <end position="68"/>
    </location>
</feature>
<evidence type="ECO:0000256" key="1">
    <source>
        <dbReference type="ARBA" id="ARBA00004604"/>
    </source>
</evidence>
<dbReference type="SMART" id="SM00386">
    <property type="entry name" value="HAT"/>
    <property type="match status" value="5"/>
</dbReference>
<dbReference type="Gene3D" id="2.40.50.140">
    <property type="entry name" value="Nucleic acid-binding proteins"/>
    <property type="match status" value="4"/>
</dbReference>
<evidence type="ECO:0000256" key="3">
    <source>
        <dbReference type="SAM" id="MobiDB-lite"/>
    </source>
</evidence>